<sequence length="228" mass="25536">MTAYTTPVSSPLDPSIKLKAKEGAPLSDPTFYRLLVGELNFLTNTRLNIAYGVQHLSQYMEDPREPHLQAAYHMLRYLLKDPTLGIFMSSDANFSVQAYCDSDWAACADSRKSVSGYIILLGDNLISWKSKKQETISLSLAEVEYISIRKSTLHIARNPVFHEWTKHIEVDCHFVRSKLQEGLISLHHIRTGDQLADILTKSLTGIKHATILGKLAVLPSHPTVAVSY</sequence>
<dbReference type="PaxDb" id="4097-A0A1S4BX93"/>
<dbReference type="InterPro" id="IPR043502">
    <property type="entry name" value="DNA/RNA_pol_sf"/>
</dbReference>
<dbReference type="PANTHER" id="PTHR11439:SF469">
    <property type="entry name" value="REVERSE TRANSCRIPTASE TY1_COPIA-TYPE DOMAIN-CONTAINING PROTEIN"/>
    <property type="match status" value="1"/>
</dbReference>
<dbReference type="RefSeq" id="XP_016493468.1">
    <property type="nucleotide sequence ID" value="XM_016637982.1"/>
</dbReference>
<gene>
    <name evidence="1" type="primary">LOC107812812</name>
</gene>
<proteinExistence type="predicted"/>
<dbReference type="CDD" id="cd09272">
    <property type="entry name" value="RNase_HI_RT_Ty1"/>
    <property type="match status" value="1"/>
</dbReference>
<dbReference type="OrthoDB" id="414945at2759"/>
<dbReference type="KEGG" id="nta:107812812"/>
<reference evidence="1" key="1">
    <citation type="submission" date="2025-08" db="UniProtKB">
        <authorList>
            <consortium name="RefSeq"/>
        </authorList>
    </citation>
    <scope>IDENTIFICATION</scope>
</reference>
<dbReference type="OMA" id="WAACADS"/>
<evidence type="ECO:0000313" key="1">
    <source>
        <dbReference type="RefSeq" id="XP_016493468.1"/>
    </source>
</evidence>
<dbReference type="AlphaFoldDB" id="A0A1S4BX93"/>
<dbReference type="STRING" id="4097.A0A1S4BX93"/>
<dbReference type="SUPFAM" id="SSF56672">
    <property type="entry name" value="DNA/RNA polymerases"/>
    <property type="match status" value="1"/>
</dbReference>
<protein>
    <submittedName>
        <fullName evidence="1">Uncharacterized mitochondrial protein AtMg00810-like</fullName>
    </submittedName>
</protein>
<accession>A0A1S4BX93</accession>
<dbReference type="PANTHER" id="PTHR11439">
    <property type="entry name" value="GAG-POL-RELATED RETROTRANSPOSON"/>
    <property type="match status" value="1"/>
</dbReference>
<organism evidence="1">
    <name type="scientific">Nicotiana tabacum</name>
    <name type="common">Common tobacco</name>
    <dbReference type="NCBI Taxonomy" id="4097"/>
    <lineage>
        <taxon>Eukaryota</taxon>
        <taxon>Viridiplantae</taxon>
        <taxon>Streptophyta</taxon>
        <taxon>Embryophyta</taxon>
        <taxon>Tracheophyta</taxon>
        <taxon>Spermatophyta</taxon>
        <taxon>Magnoliopsida</taxon>
        <taxon>eudicotyledons</taxon>
        <taxon>Gunneridae</taxon>
        <taxon>Pentapetalae</taxon>
        <taxon>asterids</taxon>
        <taxon>lamiids</taxon>
        <taxon>Solanales</taxon>
        <taxon>Solanaceae</taxon>
        <taxon>Nicotianoideae</taxon>
        <taxon>Nicotianeae</taxon>
        <taxon>Nicotiana</taxon>
    </lineage>
</organism>
<name>A0A1S4BX93_TOBAC</name>